<dbReference type="Proteomes" id="UP000019681">
    <property type="component" value="Unassembled WGS sequence"/>
</dbReference>
<keyword evidence="1" id="KW-0175">Coiled coil</keyword>
<dbReference type="GO" id="GO:0043139">
    <property type="term" value="F:5'-3' DNA helicase activity"/>
    <property type="evidence" value="ECO:0007669"/>
    <property type="project" value="TreeGrafter"/>
</dbReference>
<dbReference type="SUPFAM" id="SSF52540">
    <property type="entry name" value="P-loop containing nucleoside triphosphate hydrolases"/>
    <property type="match status" value="1"/>
</dbReference>
<evidence type="ECO:0000259" key="2">
    <source>
        <dbReference type="Pfam" id="PF13086"/>
    </source>
</evidence>
<dbReference type="RefSeq" id="WP_035381157.1">
    <property type="nucleotide sequence ID" value="NZ_AZQP01000045.1"/>
</dbReference>
<feature type="coiled-coil region" evidence="1">
    <location>
        <begin position="531"/>
        <end position="572"/>
    </location>
</feature>
<gene>
    <name evidence="3" type="ORF">Q428_12315</name>
</gene>
<dbReference type="InterPro" id="IPR041677">
    <property type="entry name" value="DNA2/NAM7_AAA_11"/>
</dbReference>
<dbReference type="EMBL" id="AZQP01000045">
    <property type="protein sequence ID" value="EYE87614.1"/>
    <property type="molecule type" value="Genomic_DNA"/>
</dbReference>
<organism evidence="3 4">
    <name type="scientific">Fervidicella metallireducens AeB</name>
    <dbReference type="NCBI Taxonomy" id="1403537"/>
    <lineage>
        <taxon>Bacteria</taxon>
        <taxon>Bacillati</taxon>
        <taxon>Bacillota</taxon>
        <taxon>Clostridia</taxon>
        <taxon>Eubacteriales</taxon>
        <taxon>Clostridiaceae</taxon>
        <taxon>Fervidicella</taxon>
    </lineage>
</organism>
<dbReference type="AlphaFoldDB" id="A0A017RT47"/>
<evidence type="ECO:0000256" key="1">
    <source>
        <dbReference type="SAM" id="Coils"/>
    </source>
</evidence>
<reference evidence="3 4" key="1">
    <citation type="journal article" date="2014" name="Genome Announc.">
        <title>Draft Genome Sequence of Fervidicella metallireducens Strain AeBT, an Iron-Reducing Thermoanaerobe from the Great Artesian Basin.</title>
        <authorList>
            <person name="Patel B.K."/>
        </authorList>
    </citation>
    <scope>NUCLEOTIDE SEQUENCE [LARGE SCALE GENOMIC DNA]</scope>
    <source>
        <strain evidence="3 4">AeB</strain>
    </source>
</reference>
<dbReference type="PANTHER" id="PTHR43788">
    <property type="entry name" value="DNA2/NAM7 HELICASE FAMILY MEMBER"/>
    <property type="match status" value="1"/>
</dbReference>
<dbReference type="Gene3D" id="3.40.50.300">
    <property type="entry name" value="P-loop containing nucleotide triphosphate hydrolases"/>
    <property type="match status" value="1"/>
</dbReference>
<dbReference type="Pfam" id="PF13086">
    <property type="entry name" value="AAA_11"/>
    <property type="match status" value="1"/>
</dbReference>
<dbReference type="OrthoDB" id="9757917at2"/>
<protein>
    <recommendedName>
        <fullName evidence="2">DNA2/NAM7 helicase helicase domain-containing protein</fullName>
    </recommendedName>
</protein>
<dbReference type="STRING" id="1403537.Q428_12315"/>
<dbReference type="InterPro" id="IPR027417">
    <property type="entry name" value="P-loop_NTPase"/>
</dbReference>
<dbReference type="PANTHER" id="PTHR43788:SF8">
    <property type="entry name" value="DNA-BINDING PROTEIN SMUBP-2"/>
    <property type="match status" value="1"/>
</dbReference>
<evidence type="ECO:0000313" key="4">
    <source>
        <dbReference type="Proteomes" id="UP000019681"/>
    </source>
</evidence>
<proteinExistence type="predicted"/>
<dbReference type="InterPro" id="IPR050534">
    <property type="entry name" value="Coronavir_polyprotein_1ab"/>
</dbReference>
<name>A0A017RT47_9CLOT</name>
<feature type="domain" description="DNA2/NAM7 helicase helicase" evidence="2">
    <location>
        <begin position="388"/>
        <end position="574"/>
    </location>
</feature>
<sequence length="680" mass="80935">MQGNLYLDFGKNIDNLNKAAKKIRVRHPSYFKNIDENESELQYIINMIFADGMSAEYYISNTSLKEDVYDFTIRPKIGPRLERIFDDGFTIAIKGYLDKSGNYLIIYRIIDIFNTEKMDFEVELIATTISKIDNMNRIYKQDFVITPEFIASLPEISKITAQRLSKWENYLNWREELIKSKIEGVRYVNIEIDEEYILFYLIFKNEDAFRNFNKFLRKDELMVFPLNYSKDEWNFEYNYENNISGKKIGNYKGKIISFYMKDKEDDKDDLRDKLKKYLEDCEWDNPYIAVVKFELSDEDQEDMLNCPEDMIEYYKTKLTNQYPKQGFLSISSVGEFSLIRRQKRTIDLLKKGEVYAPFICSWLFDIKKANVLRSNNLIEVQEWFNRSINDEQKDAVQKMLNAPDVFLIQGPPGTGKTTVIAEAIYQFAIRNQKVILASQANLAVDNVFDRLANSPKIRAIRLGCNEKISDEGKQFTEENVLKYFYNTISEDVKVNYLNVWLQLDNDIKNFEEWYNKAEFIYNDIIAYSKKLEEINKQKENIKLYIKNEEKKIEEIREFNSILEEKRENIEKMKKFCSDFDGPDFIIEDDMSQIIWQEFIEPLMNLESCYIEINQDWRSKENDISPGKKASIFREMLENWNNIYKRIPQIKEDIEFLSVNDEVIDTKIQLELCKLEKKLRM</sequence>
<comment type="caution">
    <text evidence="3">The sequence shown here is derived from an EMBL/GenBank/DDBJ whole genome shotgun (WGS) entry which is preliminary data.</text>
</comment>
<evidence type="ECO:0000313" key="3">
    <source>
        <dbReference type="EMBL" id="EYE87614.1"/>
    </source>
</evidence>
<keyword evidence="4" id="KW-1185">Reference proteome</keyword>
<accession>A0A017RT47</accession>